<protein>
    <submittedName>
        <fullName evidence="2">Uncharacterized protein</fullName>
    </submittedName>
</protein>
<name>A0A4S8PY69_9HYPH</name>
<accession>A0A4S8PY69</accession>
<dbReference type="EMBL" id="STGU01000004">
    <property type="protein sequence ID" value="THV36560.1"/>
    <property type="molecule type" value="Genomic_DNA"/>
</dbReference>
<dbReference type="Proteomes" id="UP000307378">
    <property type="component" value="Unassembled WGS sequence"/>
</dbReference>
<sequence length="59" mass="6107">MSKKWQLAALLGAVLIAGVMLLAAEFQQEVADTAPVAAPTRHEPVPDVPPSATGDIDTP</sequence>
<proteinExistence type="predicted"/>
<gene>
    <name evidence="2" type="ORF">FAA86_08585</name>
</gene>
<feature type="region of interest" description="Disordered" evidence="1">
    <location>
        <begin position="35"/>
        <end position="59"/>
    </location>
</feature>
<dbReference type="AlphaFoldDB" id="A0A4S8PY69"/>
<evidence type="ECO:0000256" key="1">
    <source>
        <dbReference type="SAM" id="MobiDB-lite"/>
    </source>
</evidence>
<comment type="caution">
    <text evidence="2">The sequence shown here is derived from an EMBL/GenBank/DDBJ whole genome shotgun (WGS) entry which is preliminary data.</text>
</comment>
<reference evidence="2 3" key="1">
    <citation type="submission" date="2019-04" db="EMBL/GenBank/DDBJ databases">
        <title>genome sequence of strain W3.</title>
        <authorList>
            <person name="Gao J."/>
            <person name="Sun J."/>
        </authorList>
    </citation>
    <scope>NUCLEOTIDE SEQUENCE [LARGE SCALE GENOMIC DNA]</scope>
    <source>
        <strain evidence="2 3">W3</strain>
    </source>
</reference>
<evidence type="ECO:0000313" key="3">
    <source>
        <dbReference type="Proteomes" id="UP000307378"/>
    </source>
</evidence>
<organism evidence="2 3">
    <name type="scientific">Rhizobium rosettiformans W3</name>
    <dbReference type="NCBI Taxonomy" id="538378"/>
    <lineage>
        <taxon>Bacteria</taxon>
        <taxon>Pseudomonadati</taxon>
        <taxon>Pseudomonadota</taxon>
        <taxon>Alphaproteobacteria</taxon>
        <taxon>Hyphomicrobiales</taxon>
        <taxon>Rhizobiaceae</taxon>
        <taxon>Rhizobium/Agrobacterium group</taxon>
        <taxon>Rhizobium</taxon>
    </lineage>
</organism>
<dbReference type="RefSeq" id="WP_136539794.1">
    <property type="nucleotide sequence ID" value="NZ_STGU01000004.1"/>
</dbReference>
<evidence type="ECO:0000313" key="2">
    <source>
        <dbReference type="EMBL" id="THV36560.1"/>
    </source>
</evidence>